<reference evidence="1 2" key="1">
    <citation type="journal article" date="2023" name="bioRxiv">
        <title>High-quality genome assemblies of four members of thePodospora anserinaspecies complex.</title>
        <authorList>
            <person name="Ament-Velasquez S.L."/>
            <person name="Vogan A.A."/>
            <person name="Wallerman O."/>
            <person name="Hartmann F."/>
            <person name="Gautier V."/>
            <person name="Silar P."/>
            <person name="Giraud T."/>
            <person name="Johannesson H."/>
        </authorList>
    </citation>
    <scope>NUCLEOTIDE SEQUENCE [LARGE SCALE GENOMIC DNA]</scope>
    <source>
        <strain evidence="1 2">CBS 124.78</strain>
    </source>
</reference>
<dbReference type="EMBL" id="JAFFHC010000005">
    <property type="protein sequence ID" value="KAK4674890.1"/>
    <property type="molecule type" value="Genomic_DNA"/>
</dbReference>
<dbReference type="GeneID" id="87961311"/>
<proteinExistence type="predicted"/>
<organism evidence="1 2">
    <name type="scientific">Podospora pseudoanserina</name>
    <dbReference type="NCBI Taxonomy" id="2609844"/>
    <lineage>
        <taxon>Eukaryota</taxon>
        <taxon>Fungi</taxon>
        <taxon>Dikarya</taxon>
        <taxon>Ascomycota</taxon>
        <taxon>Pezizomycotina</taxon>
        <taxon>Sordariomycetes</taxon>
        <taxon>Sordariomycetidae</taxon>
        <taxon>Sordariales</taxon>
        <taxon>Podosporaceae</taxon>
        <taxon>Podospora</taxon>
    </lineage>
</organism>
<protein>
    <submittedName>
        <fullName evidence="1">Uncharacterized protein</fullName>
    </submittedName>
</protein>
<evidence type="ECO:0000313" key="2">
    <source>
        <dbReference type="Proteomes" id="UP001323617"/>
    </source>
</evidence>
<dbReference type="PANTHER" id="PTHR43662:SF2">
    <property type="entry name" value="DUF1996 DOMAIN-CONTAINING PROTEIN"/>
    <property type="match status" value="1"/>
</dbReference>
<comment type="caution">
    <text evidence="1">The sequence shown here is derived from an EMBL/GenBank/DDBJ whole genome shotgun (WGS) entry which is preliminary data.</text>
</comment>
<dbReference type="RefSeq" id="XP_062798360.1">
    <property type="nucleotide sequence ID" value="XM_062940663.1"/>
</dbReference>
<dbReference type="Proteomes" id="UP001323617">
    <property type="component" value="Unassembled WGS sequence"/>
</dbReference>
<accession>A0ABR0I3C7</accession>
<name>A0ABR0I3C7_9PEZI</name>
<keyword evidence="2" id="KW-1185">Reference proteome</keyword>
<dbReference type="PANTHER" id="PTHR43662">
    <property type="match status" value="1"/>
</dbReference>
<evidence type="ECO:0000313" key="1">
    <source>
        <dbReference type="EMBL" id="KAK4674890.1"/>
    </source>
</evidence>
<gene>
    <name evidence="1" type="ORF">QC764_0072240</name>
</gene>
<sequence length="84" mass="9016">MSIDSIGYGQHGDYIFGWKGDALQRGMDAVLGDDCVNDRCHALEFQSAAEGVACAKPTQVEGEIVGRGGEWLQTLPGNPHLRQA</sequence>